<comment type="caution">
    <text evidence="3">The sequence shown here is derived from an EMBL/GenBank/DDBJ whole genome shotgun (WGS) entry which is preliminary data.</text>
</comment>
<protein>
    <submittedName>
        <fullName evidence="3">Aminotransferase class V-fold PLP-dependent enzyme</fullName>
    </submittedName>
</protein>
<proteinExistence type="predicted"/>
<evidence type="ECO:0000259" key="2">
    <source>
        <dbReference type="Pfam" id="PF00266"/>
    </source>
</evidence>
<gene>
    <name evidence="3" type="ORF">EES38_17110</name>
</gene>
<dbReference type="EMBL" id="RJVQ01000009">
    <property type="protein sequence ID" value="RQW61827.1"/>
    <property type="molecule type" value="Genomic_DNA"/>
</dbReference>
<evidence type="ECO:0000313" key="3">
    <source>
        <dbReference type="EMBL" id="RQW61827.1"/>
    </source>
</evidence>
<keyword evidence="3" id="KW-0032">Aminotransferase</keyword>
<dbReference type="Gene3D" id="3.40.640.10">
    <property type="entry name" value="Type I PLP-dependent aspartate aminotransferase-like (Major domain)"/>
    <property type="match status" value="1"/>
</dbReference>
<dbReference type="InterPro" id="IPR015421">
    <property type="entry name" value="PyrdxlP-dep_Trfase_major"/>
</dbReference>
<dbReference type="Pfam" id="PF00266">
    <property type="entry name" value="Aminotran_5"/>
    <property type="match status" value="2"/>
</dbReference>
<feature type="domain" description="Aminotransferase class V" evidence="2">
    <location>
        <begin position="25"/>
        <end position="238"/>
    </location>
</feature>
<feature type="domain" description="Aminotransferase class V" evidence="2">
    <location>
        <begin position="304"/>
        <end position="397"/>
    </location>
</feature>
<dbReference type="OrthoDB" id="7592443at2"/>
<accession>A0A3N9TCA4</accession>
<dbReference type="GO" id="GO:0008483">
    <property type="term" value="F:transaminase activity"/>
    <property type="evidence" value="ECO:0007669"/>
    <property type="project" value="UniProtKB-KW"/>
</dbReference>
<keyword evidence="3" id="KW-0808">Transferase</keyword>
<keyword evidence="4" id="KW-1185">Reference proteome</keyword>
<dbReference type="Proteomes" id="UP000281112">
    <property type="component" value="Unassembled WGS sequence"/>
</dbReference>
<keyword evidence="1" id="KW-0663">Pyridoxal phosphate</keyword>
<evidence type="ECO:0000313" key="4">
    <source>
        <dbReference type="Proteomes" id="UP000281112"/>
    </source>
</evidence>
<dbReference type="RefSeq" id="WP_124938426.1">
    <property type="nucleotide sequence ID" value="NZ_RJVQ01000009.1"/>
</dbReference>
<dbReference type="AlphaFoldDB" id="A0A3N9TCA4"/>
<dbReference type="InterPro" id="IPR000192">
    <property type="entry name" value="Aminotrans_V_dom"/>
</dbReference>
<sequence>MVSLDIDYVRQQFPAFKSDLHRDKIFFENAGGSHMCHQVIDRLNTYYHNFRIQPYYPNEVSLSAGKMMDEAYSSLALWLGSPSSTVYFGPSTSQNTYVLANAMSEWLNRGDEIIVTNQDHESNSGVWRKLSKQGIIVKEWQVNRASGSLDIDDLKSLITERTKLLTFPHCSNILGEVNPVKEICVLAKLNDIYTVVDGVSYAGHGLPNVSDLGCDVYLFSLYKVFGPHLGVMVIQSDIASILSNQGHYFNAALREKRLMPSGPDHAQIAAVKGVIHYFEDVFRHHFGEAPFDAEALKALFKNAEKEPLTKLLDYFVNHKSVTIIGPQSPNNRAPTISIMVKNKIPFELAKKLGELNVLCGAGHFYSVRLLEAMGVSPQTGVLRFSLVHYNTSSEVDNAIKAIDYAINEK</sequence>
<organism evidence="3 4">
    <name type="scientific">Vibrio viridaestus</name>
    <dbReference type="NCBI Taxonomy" id="2487322"/>
    <lineage>
        <taxon>Bacteria</taxon>
        <taxon>Pseudomonadati</taxon>
        <taxon>Pseudomonadota</taxon>
        <taxon>Gammaproteobacteria</taxon>
        <taxon>Vibrionales</taxon>
        <taxon>Vibrionaceae</taxon>
        <taxon>Vibrio</taxon>
    </lineage>
</organism>
<dbReference type="InterPro" id="IPR015422">
    <property type="entry name" value="PyrdxlP-dep_Trfase_small"/>
</dbReference>
<dbReference type="Gene3D" id="3.90.1150.10">
    <property type="entry name" value="Aspartate Aminotransferase, domain 1"/>
    <property type="match status" value="1"/>
</dbReference>
<dbReference type="PANTHER" id="PTHR43586">
    <property type="entry name" value="CYSTEINE DESULFURASE"/>
    <property type="match status" value="1"/>
</dbReference>
<dbReference type="InterPro" id="IPR015424">
    <property type="entry name" value="PyrdxlP-dep_Trfase"/>
</dbReference>
<evidence type="ECO:0000256" key="1">
    <source>
        <dbReference type="ARBA" id="ARBA00022898"/>
    </source>
</evidence>
<name>A0A3N9TCA4_9VIBR</name>
<reference evidence="3 4" key="1">
    <citation type="submission" date="2018-11" db="EMBL/GenBank/DDBJ databases">
        <title>Vibrio LJC006 sp. nov., isolated from seawater during the bloom of the enteromorpha.</title>
        <authorList>
            <person name="Liang J."/>
        </authorList>
    </citation>
    <scope>NUCLEOTIDE SEQUENCE [LARGE SCALE GENOMIC DNA]</scope>
    <source>
        <strain evidence="3 4">LJC006</strain>
    </source>
</reference>
<dbReference type="SUPFAM" id="SSF53383">
    <property type="entry name" value="PLP-dependent transferases"/>
    <property type="match status" value="1"/>
</dbReference>
<dbReference type="PANTHER" id="PTHR43586:SF21">
    <property type="entry name" value="PYRIDOXAL PHOSPHATE (PLP)-DEPENDENT ASPARTATE AMINOTRANSFERASE SUPERFAMILY"/>
    <property type="match status" value="1"/>
</dbReference>